<evidence type="ECO:0000259" key="5">
    <source>
        <dbReference type="Pfam" id="PF00899"/>
    </source>
</evidence>
<dbReference type="GO" id="GO:0005737">
    <property type="term" value="C:cytoplasm"/>
    <property type="evidence" value="ECO:0007669"/>
    <property type="project" value="TreeGrafter"/>
</dbReference>
<dbReference type="PANTHER" id="PTHR10953:SF29">
    <property type="entry name" value="NEDD8-ACTIVATING ENZYME E1 REGULATORY SUBUNIT"/>
    <property type="match status" value="1"/>
</dbReference>
<evidence type="ECO:0000256" key="1">
    <source>
        <dbReference type="ARBA" id="ARBA00005032"/>
    </source>
</evidence>
<dbReference type="PANTHER" id="PTHR10953">
    <property type="entry name" value="UBIQUITIN-ACTIVATING ENZYME E1"/>
    <property type="match status" value="1"/>
</dbReference>
<dbReference type="GO" id="GO:0019781">
    <property type="term" value="F:NEDD8 activating enzyme activity"/>
    <property type="evidence" value="ECO:0007669"/>
    <property type="project" value="UniProtKB-UniRule"/>
</dbReference>
<dbReference type="Gene3D" id="3.40.50.720">
    <property type="entry name" value="NAD(P)-binding Rossmann-like Domain"/>
    <property type="match status" value="2"/>
</dbReference>
<evidence type="ECO:0000256" key="4">
    <source>
        <dbReference type="PIRNR" id="PIRNR039099"/>
    </source>
</evidence>
<dbReference type="GO" id="GO:0045116">
    <property type="term" value="P:protein neddylation"/>
    <property type="evidence" value="ECO:0007669"/>
    <property type="project" value="UniProtKB-UniRule"/>
</dbReference>
<dbReference type="InterPro" id="IPR000594">
    <property type="entry name" value="ThiF_NAD_FAD-bd"/>
</dbReference>
<reference evidence="6 7" key="1">
    <citation type="submission" date="2019-09" db="EMBL/GenBank/DDBJ databases">
        <title>Draft genome of the ectomycorrhizal ascomycete Sphaerosporella brunnea.</title>
        <authorList>
            <consortium name="DOE Joint Genome Institute"/>
            <person name="Benucci G.M."/>
            <person name="Marozzi G."/>
            <person name="Antonielli L."/>
            <person name="Sanchez S."/>
            <person name="Marco P."/>
            <person name="Wang X."/>
            <person name="Falini L.B."/>
            <person name="Barry K."/>
            <person name="Haridas S."/>
            <person name="Lipzen A."/>
            <person name="Labutti K."/>
            <person name="Grigoriev I.V."/>
            <person name="Murat C."/>
            <person name="Martin F."/>
            <person name="Albertini E."/>
            <person name="Donnini D."/>
            <person name="Bonito G."/>
        </authorList>
    </citation>
    <scope>NUCLEOTIDE SEQUENCE [LARGE SCALE GENOMIC DNA]</scope>
    <source>
        <strain evidence="6 7">Sb_GMNB300</strain>
    </source>
</reference>
<keyword evidence="7" id="KW-1185">Reference proteome</keyword>
<evidence type="ECO:0000256" key="3">
    <source>
        <dbReference type="ARBA" id="ARBA00022786"/>
    </source>
</evidence>
<dbReference type="InParanoid" id="A0A5J5EZQ8"/>
<feature type="domain" description="THIF-type NAD/FAD binding fold" evidence="5">
    <location>
        <begin position="17"/>
        <end position="114"/>
    </location>
</feature>
<sequence>MASTAPSGMPSSKEKKYDRQLRLWGADGQNKLEASHIALFGASAAGCEILKNLILPGIGRFTIIDDKKVEESDLGVNFFLDDDSVGKSRAERTAALLGELNPDVEGDYIEDSFSNLVATKPELFQPGWTPFTHIIVVSPFNTDDVLKLSPEIPTFLVHSIGSTAMLRISASTRCVVDTHPDTLIDLRLLNPWEELSAMVAEKTKDLGIAEKDGGMSDHEHGHVPYVLLLLKFLEDWKAAHGGNPPSTYAEKNAFKDMIRNSMRMDVPGGSEENYEEAIAAVLKNIRAAEISSHTKAVLEDPRCINPTPECETFWIIAHAVREFMNRDDQGAGLLPLSGGFPDMKAESSTYVALQNIYRSRARRDATFVHENAKAVLRKLGRDPELITLDEVSLFTKHANFVRRINYRTIAAEYNFPPDDFHKKAVTSALQSYNAEWNPSLIYDYVALRAWQEYYSKIGQLPGEDDNYLDSDIREQMRITAVDYLSSIGYQSNIDHRLDQMLQEIIRAGGSELHVIASLIGGIVAQEIVKVITSQYVPVNNTVIFDGIKSRTSVFEF</sequence>
<dbReference type="SUPFAM" id="SSF69572">
    <property type="entry name" value="Activating enzymes of the ubiquitin-like proteins"/>
    <property type="match status" value="1"/>
</dbReference>
<organism evidence="6 7">
    <name type="scientific">Sphaerosporella brunnea</name>
    <dbReference type="NCBI Taxonomy" id="1250544"/>
    <lineage>
        <taxon>Eukaryota</taxon>
        <taxon>Fungi</taxon>
        <taxon>Dikarya</taxon>
        <taxon>Ascomycota</taxon>
        <taxon>Pezizomycotina</taxon>
        <taxon>Pezizomycetes</taxon>
        <taxon>Pezizales</taxon>
        <taxon>Pyronemataceae</taxon>
        <taxon>Sphaerosporella</taxon>
    </lineage>
</organism>
<dbReference type="UniPathway" id="UPA00885"/>
<proteinExistence type="inferred from homology"/>
<dbReference type="Proteomes" id="UP000326924">
    <property type="component" value="Unassembled WGS sequence"/>
</dbReference>
<dbReference type="InterPro" id="IPR045886">
    <property type="entry name" value="ThiF/MoeB/HesA"/>
</dbReference>
<comment type="caution">
    <text evidence="6">The sequence shown here is derived from an EMBL/GenBank/DDBJ whole genome shotgun (WGS) entry which is preliminary data.</text>
</comment>
<evidence type="ECO:0000256" key="2">
    <source>
        <dbReference type="ARBA" id="ARBA00006868"/>
    </source>
</evidence>
<comment type="pathway">
    <text evidence="1 4">Protein modification; protein neddylation.</text>
</comment>
<accession>A0A5J5EZQ8</accession>
<dbReference type="InterPro" id="IPR035985">
    <property type="entry name" value="Ubiquitin-activating_enz"/>
</dbReference>
<dbReference type="AlphaFoldDB" id="A0A5J5EZQ8"/>
<dbReference type="PIRSF" id="PIRSF039099">
    <property type="entry name" value="APP-BP1"/>
    <property type="match status" value="1"/>
</dbReference>
<gene>
    <name evidence="6" type="ORF">FN846DRAFT_777021</name>
</gene>
<evidence type="ECO:0000313" key="7">
    <source>
        <dbReference type="Proteomes" id="UP000326924"/>
    </source>
</evidence>
<dbReference type="Pfam" id="PF00899">
    <property type="entry name" value="ThiF"/>
    <property type="match status" value="1"/>
</dbReference>
<dbReference type="EMBL" id="VXIS01000064">
    <property type="protein sequence ID" value="KAA8908849.1"/>
    <property type="molecule type" value="Genomic_DNA"/>
</dbReference>
<dbReference type="InterPro" id="IPR030667">
    <property type="entry name" value="APP-BP1"/>
</dbReference>
<name>A0A5J5EZQ8_9PEZI</name>
<protein>
    <recommendedName>
        <fullName evidence="4">NEDD8-activating enzyme E1 regulatory subunit</fullName>
    </recommendedName>
</protein>
<evidence type="ECO:0000313" key="6">
    <source>
        <dbReference type="EMBL" id="KAA8908849.1"/>
    </source>
</evidence>
<comment type="similarity">
    <text evidence="2 4">Belongs to the ubiquitin-activating E1 family. ULA1 subfamily.</text>
</comment>
<dbReference type="OrthoDB" id="1708823at2759"/>
<keyword evidence="3 4" id="KW-0833">Ubl conjugation pathway</keyword>
<comment type="function">
    <text evidence="4">Regulatory subunit of the dimeric UBA3-ULA1 E1 enzyme.</text>
</comment>